<evidence type="ECO:0000256" key="1">
    <source>
        <dbReference type="SAM" id="MobiDB-lite"/>
    </source>
</evidence>
<dbReference type="EMBL" id="CP059572">
    <property type="protein sequence ID" value="QXJ25780.1"/>
    <property type="molecule type" value="Genomic_DNA"/>
</dbReference>
<name>A0ABX8R3X3_9ACTN</name>
<feature type="compositionally biased region" description="Basic and acidic residues" evidence="1">
    <location>
        <begin position="298"/>
        <end position="312"/>
    </location>
</feature>
<protein>
    <recommendedName>
        <fullName evidence="4">Guanylate cyclase domain-containing protein</fullName>
    </recommendedName>
</protein>
<proteinExistence type="predicted"/>
<accession>A0ABX8R3X3</accession>
<organism evidence="2 3">
    <name type="scientific">Actinomadura graeca</name>
    <dbReference type="NCBI Taxonomy" id="2750812"/>
    <lineage>
        <taxon>Bacteria</taxon>
        <taxon>Bacillati</taxon>
        <taxon>Actinomycetota</taxon>
        <taxon>Actinomycetes</taxon>
        <taxon>Streptosporangiales</taxon>
        <taxon>Thermomonosporaceae</taxon>
        <taxon>Actinomadura</taxon>
    </lineage>
</organism>
<evidence type="ECO:0000313" key="2">
    <source>
        <dbReference type="EMBL" id="QXJ25780.1"/>
    </source>
</evidence>
<feature type="region of interest" description="Disordered" evidence="1">
    <location>
        <begin position="288"/>
        <end position="312"/>
    </location>
</feature>
<evidence type="ECO:0000313" key="3">
    <source>
        <dbReference type="Proteomes" id="UP001049518"/>
    </source>
</evidence>
<sequence>MSRRAASPLQRLISCTDVQTGADCLDDARAALSLITTWSIRTGKSLPCAPIEQLSARQLEDFWADDSMLETRPAPSPQTSPPSRRPARGPLLSTRTFDQPSERPPTMHTTLIAVDIPCFGDLRRDADAQRYLRKHLYEHLQDAFEMSRLPWLASHREDRGDGALIVTPPQVCPTRSLDPLAHHLTALLRRSNRLASELGRIRLRMAVHCGVVEFDGHGVLGQPLTHLFRLLEAPAFKQHLAATDADLGMLVSQQLYHQAAASGRINTAAYRPLTIEHKETRTRGHLWLPPACTAGHRPRLDDPDRPPRPGLC</sequence>
<dbReference type="Proteomes" id="UP001049518">
    <property type="component" value="Chromosome"/>
</dbReference>
<evidence type="ECO:0008006" key="4">
    <source>
        <dbReference type="Google" id="ProtNLM"/>
    </source>
</evidence>
<reference evidence="2" key="1">
    <citation type="submission" date="2020-07" db="EMBL/GenBank/DDBJ databases">
        <authorList>
            <person name="Tarantini F.S."/>
            <person name="Hong K.W."/>
            <person name="Chan K.G."/>
        </authorList>
    </citation>
    <scope>NUCLEOTIDE SEQUENCE</scope>
    <source>
        <strain evidence="2">32-07</strain>
    </source>
</reference>
<feature type="compositionally biased region" description="Pro residues" evidence="1">
    <location>
        <begin position="74"/>
        <end position="84"/>
    </location>
</feature>
<feature type="region of interest" description="Disordered" evidence="1">
    <location>
        <begin position="69"/>
        <end position="105"/>
    </location>
</feature>
<dbReference type="RefSeq" id="WP_231331964.1">
    <property type="nucleotide sequence ID" value="NZ_CP059572.1"/>
</dbReference>
<gene>
    <name evidence="2" type="ORF">AGRA3207_007330</name>
</gene>
<keyword evidence="3" id="KW-1185">Reference proteome</keyword>